<dbReference type="PANTHER" id="PTHR30471:SF3">
    <property type="entry name" value="UPF0758 PROTEIN YEES-RELATED"/>
    <property type="match status" value="1"/>
</dbReference>
<evidence type="ECO:0000259" key="8">
    <source>
        <dbReference type="PROSITE" id="PS50249"/>
    </source>
</evidence>
<dbReference type="PROSITE" id="PS50249">
    <property type="entry name" value="MPN"/>
    <property type="match status" value="1"/>
</dbReference>
<dbReference type="KEGG" id="rdi:CMV14_13835"/>
<feature type="region of interest" description="Disordered" evidence="7">
    <location>
        <begin position="1"/>
        <end position="41"/>
    </location>
</feature>
<dbReference type="Proteomes" id="UP000218934">
    <property type="component" value="Unassembled WGS sequence"/>
</dbReference>
<protein>
    <recommendedName>
        <fullName evidence="8">MPN domain-containing protein</fullName>
    </recommendedName>
</protein>
<dbReference type="GO" id="GO:0006508">
    <property type="term" value="P:proteolysis"/>
    <property type="evidence" value="ECO:0007669"/>
    <property type="project" value="UniProtKB-KW"/>
</dbReference>
<keyword evidence="5" id="KW-0482">Metalloprotease</keyword>
<keyword evidence="1" id="KW-0645">Protease</keyword>
<dbReference type="GO" id="GO:0046872">
    <property type="term" value="F:metal ion binding"/>
    <property type="evidence" value="ECO:0007669"/>
    <property type="project" value="UniProtKB-KW"/>
</dbReference>
<comment type="similarity">
    <text evidence="6">Belongs to the UPF0758 family.</text>
</comment>
<gene>
    <name evidence="9" type="ORF">COO09_09945</name>
</gene>
<evidence type="ECO:0000256" key="6">
    <source>
        <dbReference type="RuleBase" id="RU003797"/>
    </source>
</evidence>
<organism evidence="9 10">
    <name type="scientific">Rhizorhabdus dicambivorans</name>
    <dbReference type="NCBI Taxonomy" id="1850238"/>
    <lineage>
        <taxon>Bacteria</taxon>
        <taxon>Pseudomonadati</taxon>
        <taxon>Pseudomonadota</taxon>
        <taxon>Alphaproteobacteria</taxon>
        <taxon>Sphingomonadales</taxon>
        <taxon>Sphingomonadaceae</taxon>
        <taxon>Rhizorhabdus</taxon>
    </lineage>
</organism>
<evidence type="ECO:0000313" key="10">
    <source>
        <dbReference type="Proteomes" id="UP000218934"/>
    </source>
</evidence>
<dbReference type="PANTHER" id="PTHR30471">
    <property type="entry name" value="DNA REPAIR PROTEIN RADC"/>
    <property type="match status" value="1"/>
</dbReference>
<evidence type="ECO:0000256" key="5">
    <source>
        <dbReference type="ARBA" id="ARBA00023049"/>
    </source>
</evidence>
<dbReference type="InterPro" id="IPR001405">
    <property type="entry name" value="UPF0758"/>
</dbReference>
<keyword evidence="10" id="KW-1185">Reference proteome</keyword>
<dbReference type="EMBL" id="NWUF01000008">
    <property type="protein sequence ID" value="PCE42320.1"/>
    <property type="molecule type" value="Genomic_DNA"/>
</dbReference>
<dbReference type="OrthoDB" id="152963at2"/>
<evidence type="ECO:0000256" key="2">
    <source>
        <dbReference type="ARBA" id="ARBA00022723"/>
    </source>
</evidence>
<dbReference type="InterPro" id="IPR025657">
    <property type="entry name" value="RadC_JAB"/>
</dbReference>
<feature type="region of interest" description="Disordered" evidence="7">
    <location>
        <begin position="84"/>
        <end position="105"/>
    </location>
</feature>
<keyword evidence="4" id="KW-0862">Zinc</keyword>
<dbReference type="Pfam" id="PF04002">
    <property type="entry name" value="RadC"/>
    <property type="match status" value="1"/>
</dbReference>
<sequence>MDDRSDHRAGAGHRHPSVGSDRPGDAARCPAELDRAPGGSRLTTSSILARIRAIMDRPCRRTAGYPFSRGDTGKRALHLGESYRPLKSADATQRHRDSAAASARGGEQRLADLIAPLCGHGSTVVAADLVSRFGSLSALFRANRAALESRLPGRRDLIDMLLAVQPLVRELLKAEMLDAPVLPDNRAAIRYLHASMAHEPAEQVRVLYLDAKNRILRDDVAARGSVTKTDIFPREIVRRALDLGATGLIMAHNHPSGDPEPSRHDLTATRAVAEAARLFDIVLHDHIVIGRGGYRSLREEGYL</sequence>
<dbReference type="AlphaFoldDB" id="A0A2A4FV51"/>
<evidence type="ECO:0000256" key="1">
    <source>
        <dbReference type="ARBA" id="ARBA00022670"/>
    </source>
</evidence>
<proteinExistence type="inferred from homology"/>
<evidence type="ECO:0000256" key="7">
    <source>
        <dbReference type="SAM" id="MobiDB-lite"/>
    </source>
</evidence>
<dbReference type="NCBIfam" id="TIGR00608">
    <property type="entry name" value="radc"/>
    <property type="match status" value="1"/>
</dbReference>
<dbReference type="Gene3D" id="3.40.140.10">
    <property type="entry name" value="Cytidine Deaminase, domain 2"/>
    <property type="match status" value="1"/>
</dbReference>
<dbReference type="InterPro" id="IPR020891">
    <property type="entry name" value="UPF0758_CS"/>
</dbReference>
<name>A0A2A4FV51_9SPHN</name>
<evidence type="ECO:0000256" key="4">
    <source>
        <dbReference type="ARBA" id="ARBA00022833"/>
    </source>
</evidence>
<comment type="caution">
    <text evidence="9">The sequence shown here is derived from an EMBL/GenBank/DDBJ whole genome shotgun (WGS) entry which is preliminary data.</text>
</comment>
<dbReference type="GO" id="GO:0008237">
    <property type="term" value="F:metallopeptidase activity"/>
    <property type="evidence" value="ECO:0007669"/>
    <property type="project" value="UniProtKB-KW"/>
</dbReference>
<keyword evidence="3" id="KW-0378">Hydrolase</keyword>
<feature type="domain" description="MPN" evidence="8">
    <location>
        <begin position="181"/>
        <end position="303"/>
    </location>
</feature>
<evidence type="ECO:0000256" key="3">
    <source>
        <dbReference type="ARBA" id="ARBA00022801"/>
    </source>
</evidence>
<reference evidence="9 10" key="1">
    <citation type="submission" date="2017-09" db="EMBL/GenBank/DDBJ databases">
        <title>The Catabolism of 3,6-Dichlorosalicylic acid is Initiated by the Cytochrome P450 Monooxygenase DsmABC in Rhizorhabdus dicambivorans Ndbn-20.</title>
        <authorList>
            <person name="Na L."/>
        </authorList>
    </citation>
    <scope>NUCLEOTIDE SEQUENCE [LARGE SCALE GENOMIC DNA]</scope>
    <source>
        <strain evidence="9 10">Ndbn-20m</strain>
    </source>
</reference>
<accession>A0A2A4FV51</accession>
<dbReference type="InterPro" id="IPR037518">
    <property type="entry name" value="MPN"/>
</dbReference>
<evidence type="ECO:0000313" key="9">
    <source>
        <dbReference type="EMBL" id="PCE42320.1"/>
    </source>
</evidence>
<keyword evidence="2" id="KW-0479">Metal-binding</keyword>
<dbReference type="PROSITE" id="PS01302">
    <property type="entry name" value="UPF0758"/>
    <property type="match status" value="1"/>
</dbReference>
<dbReference type="CDD" id="cd08071">
    <property type="entry name" value="MPN_DUF2466"/>
    <property type="match status" value="1"/>
</dbReference>